<dbReference type="InterPro" id="IPR013763">
    <property type="entry name" value="Cyclin-like_dom"/>
</dbReference>
<dbReference type="CDD" id="cd20544">
    <property type="entry name" value="CYCLIN_AtCycD-like_rpt2"/>
    <property type="match status" value="1"/>
</dbReference>
<dbReference type="GO" id="GO:0051301">
    <property type="term" value="P:cell division"/>
    <property type="evidence" value="ECO:0007669"/>
    <property type="project" value="UniProtKB-KW"/>
</dbReference>
<comment type="caution">
    <text evidence="8">The sequence shown here is derived from an EMBL/GenBank/DDBJ whole genome shotgun (WGS) entry which is preliminary data.</text>
</comment>
<evidence type="ECO:0000256" key="4">
    <source>
        <dbReference type="ARBA" id="ARBA00023306"/>
    </source>
</evidence>
<organism evidence="8 9">
    <name type="scientific">Gossypium gossypioides</name>
    <name type="common">Mexican cotton</name>
    <name type="synonym">Selera gossypioides</name>
    <dbReference type="NCBI Taxonomy" id="34282"/>
    <lineage>
        <taxon>Eukaryota</taxon>
        <taxon>Viridiplantae</taxon>
        <taxon>Streptophyta</taxon>
        <taxon>Embryophyta</taxon>
        <taxon>Tracheophyta</taxon>
        <taxon>Spermatophyta</taxon>
        <taxon>Magnoliopsida</taxon>
        <taxon>eudicotyledons</taxon>
        <taxon>Gunneridae</taxon>
        <taxon>Pentapetalae</taxon>
        <taxon>rosids</taxon>
        <taxon>malvids</taxon>
        <taxon>Malvales</taxon>
        <taxon>Malvaceae</taxon>
        <taxon>Malvoideae</taxon>
        <taxon>Gossypium</taxon>
    </lineage>
</organism>
<evidence type="ECO:0000256" key="2">
    <source>
        <dbReference type="ARBA" id="ARBA00022618"/>
    </source>
</evidence>
<dbReference type="InterPro" id="IPR036915">
    <property type="entry name" value="Cyclin-like_sf"/>
</dbReference>
<reference evidence="8 9" key="1">
    <citation type="journal article" date="2019" name="Genome Biol. Evol.">
        <title>Insights into the evolution of the New World diploid cottons (Gossypium, subgenus Houzingenia) based on genome sequencing.</title>
        <authorList>
            <person name="Grover C.E."/>
            <person name="Arick M.A. 2nd"/>
            <person name="Thrash A."/>
            <person name="Conover J.L."/>
            <person name="Sanders W.S."/>
            <person name="Peterson D.G."/>
            <person name="Frelichowski J.E."/>
            <person name="Scheffler J.A."/>
            <person name="Scheffler B.E."/>
            <person name="Wendel J.F."/>
        </authorList>
    </citation>
    <scope>NUCLEOTIDE SEQUENCE [LARGE SCALE GENOMIC DNA]</scope>
    <source>
        <strain evidence="8">5</strain>
        <tissue evidence="8">Leaf</tissue>
    </source>
</reference>
<evidence type="ECO:0000256" key="1">
    <source>
        <dbReference type="ARBA" id="ARBA00009065"/>
    </source>
</evidence>
<keyword evidence="3 5" id="KW-0195">Cyclin</keyword>
<dbReference type="SMART" id="SM01332">
    <property type="entry name" value="Cyclin_C"/>
    <property type="match status" value="1"/>
</dbReference>
<dbReference type="Pfam" id="PF00134">
    <property type="entry name" value="Cyclin_N"/>
    <property type="match status" value="1"/>
</dbReference>
<dbReference type="Gene3D" id="1.10.472.10">
    <property type="entry name" value="Cyclin-like"/>
    <property type="match status" value="2"/>
</dbReference>
<protein>
    <recommendedName>
        <fullName evidence="10">Cyclin-D6-1</fullName>
    </recommendedName>
</protein>
<dbReference type="SUPFAM" id="SSF47954">
    <property type="entry name" value="Cyclin-like"/>
    <property type="match status" value="2"/>
</dbReference>
<dbReference type="Pfam" id="PF02984">
    <property type="entry name" value="Cyclin_C"/>
    <property type="match status" value="1"/>
</dbReference>
<proteinExistence type="inferred from homology"/>
<evidence type="ECO:0000256" key="3">
    <source>
        <dbReference type="ARBA" id="ARBA00023127"/>
    </source>
</evidence>
<comment type="similarity">
    <text evidence="1">Belongs to the cyclin family. Cyclin D subfamily.</text>
</comment>
<dbReference type="EMBL" id="JABEZY010000008">
    <property type="protein sequence ID" value="MBA0743820.1"/>
    <property type="molecule type" value="Genomic_DNA"/>
</dbReference>
<gene>
    <name evidence="8" type="ORF">Gogos_006474</name>
</gene>
<evidence type="ECO:0000313" key="9">
    <source>
        <dbReference type="Proteomes" id="UP000593579"/>
    </source>
</evidence>
<dbReference type="FunFam" id="1.10.472.10:FF:000040">
    <property type="entry name" value="D6-type cyclin"/>
    <property type="match status" value="1"/>
</dbReference>
<dbReference type="Proteomes" id="UP000593579">
    <property type="component" value="Unassembled WGS sequence"/>
</dbReference>
<dbReference type="OrthoDB" id="306099at2759"/>
<dbReference type="AlphaFoldDB" id="A0A7J9C5S7"/>
<evidence type="ECO:0000259" key="6">
    <source>
        <dbReference type="SMART" id="SM00385"/>
    </source>
</evidence>
<dbReference type="PANTHER" id="PTHR10177">
    <property type="entry name" value="CYCLINS"/>
    <property type="match status" value="1"/>
</dbReference>
<dbReference type="InterPro" id="IPR006671">
    <property type="entry name" value="Cyclin_N"/>
</dbReference>
<name>A0A7J9C5S7_GOSGO</name>
<accession>A0A7J9C5S7</accession>
<dbReference type="FunFam" id="1.10.472.10:FF:000060">
    <property type="entry name" value="D6-type cyclin"/>
    <property type="match status" value="1"/>
</dbReference>
<dbReference type="InterPro" id="IPR004367">
    <property type="entry name" value="Cyclin_C-dom"/>
</dbReference>
<evidence type="ECO:0000313" key="8">
    <source>
        <dbReference type="EMBL" id="MBA0743820.1"/>
    </source>
</evidence>
<keyword evidence="9" id="KW-1185">Reference proteome</keyword>
<feature type="domain" description="Cyclin-like" evidence="6">
    <location>
        <begin position="93"/>
        <end position="178"/>
    </location>
</feature>
<keyword evidence="4" id="KW-0131">Cell cycle</keyword>
<sequence length="348" mass="39499">MLSSLHFSYNNVHRDSSAALSSTPLTFNYNHINLLMEFDLENPLTNSNHLCPPPSPNSTSLFLLESDHMPSHHYIQSLKAGAFPTSVRRHAIASISLFCCRFGPFLPYLAVNYLDRFLSSQGIPQQPKTWVVRLVACSCVSLAAKMTKTEFSLIDFQGDGDFIFDAQTIERMEYLILGALKWRMRSITPFSFISFFISFFNLKDPPLRQALKARAVELILKAQMDTRLMELRPSIIAASALLSASHQLFPLQFPCFREAISSCSYVNKENMLQCCNWMQEMEKEGEQSESVAEIMASSSNTPVNVLDQHFSCWESEIAGDATKTDMKRPRINDYPDNHSVHFSQLQHC</sequence>
<evidence type="ECO:0008006" key="10">
    <source>
        <dbReference type="Google" id="ProtNLM"/>
    </source>
</evidence>
<evidence type="ECO:0000256" key="5">
    <source>
        <dbReference type="RuleBase" id="RU000383"/>
    </source>
</evidence>
<keyword evidence="2" id="KW-0132">Cell division</keyword>
<dbReference type="InterPro" id="IPR039361">
    <property type="entry name" value="Cyclin"/>
</dbReference>
<evidence type="ECO:0000259" key="7">
    <source>
        <dbReference type="SMART" id="SM01332"/>
    </source>
</evidence>
<feature type="domain" description="Cyclin C-terminal" evidence="7">
    <location>
        <begin position="187"/>
        <end position="304"/>
    </location>
</feature>
<dbReference type="SMART" id="SM00385">
    <property type="entry name" value="CYCLIN"/>
    <property type="match status" value="1"/>
</dbReference>